<dbReference type="PANTHER" id="PTHR43481:SF4">
    <property type="entry name" value="GLYCEROL-1-PHOSPHATE PHOSPHOHYDROLASE 1-RELATED"/>
    <property type="match status" value="1"/>
</dbReference>
<dbReference type="Proteomes" id="UP001499967">
    <property type="component" value="Unassembled WGS sequence"/>
</dbReference>
<dbReference type="SFLD" id="SFLDS00003">
    <property type="entry name" value="Haloacid_Dehalogenase"/>
    <property type="match status" value="1"/>
</dbReference>
<dbReference type="SFLD" id="SFLDG01129">
    <property type="entry name" value="C1.5:_HAD__Beta-PGM__Phosphata"/>
    <property type="match status" value="1"/>
</dbReference>
<dbReference type="GO" id="GO:0016787">
    <property type="term" value="F:hydrolase activity"/>
    <property type="evidence" value="ECO:0007669"/>
    <property type="project" value="UniProtKB-KW"/>
</dbReference>
<dbReference type="InterPro" id="IPR023198">
    <property type="entry name" value="PGP-like_dom2"/>
</dbReference>
<dbReference type="Gene3D" id="1.10.150.240">
    <property type="entry name" value="Putative phosphatase, domain 2"/>
    <property type="match status" value="1"/>
</dbReference>
<sequence>MDVSSVRAVLLDMDGTLVDSDASVERAWTTWSGEHGLDPADVLPTVHGSPPAPTVRRLLPALDDTAVAASAQRQMELQYDDVADVVAAPGAHDLLAVLERRRLPWAVVTSADVRLAKARLGAAGIEPPLLVTVEDVRRGKPDPEGFLLAAGRLGVAPEACLVVEDSEPGLASGRAAGMRTAALRGLDGDLRITDLAELVRLLIA</sequence>
<keyword evidence="1" id="KW-0378">Hydrolase</keyword>
<dbReference type="Pfam" id="PF00702">
    <property type="entry name" value="Hydrolase"/>
    <property type="match status" value="1"/>
</dbReference>
<evidence type="ECO:0000313" key="2">
    <source>
        <dbReference type="Proteomes" id="UP001499967"/>
    </source>
</evidence>
<dbReference type="PANTHER" id="PTHR43481">
    <property type="entry name" value="FRUCTOSE-1-PHOSPHATE PHOSPHATASE"/>
    <property type="match status" value="1"/>
</dbReference>
<reference evidence="1 2" key="1">
    <citation type="journal article" date="2019" name="Int. J. Syst. Evol. Microbiol.">
        <title>The Global Catalogue of Microorganisms (GCM) 10K type strain sequencing project: providing services to taxonomists for standard genome sequencing and annotation.</title>
        <authorList>
            <consortium name="The Broad Institute Genomics Platform"/>
            <consortium name="The Broad Institute Genome Sequencing Center for Infectious Disease"/>
            <person name="Wu L."/>
            <person name="Ma J."/>
        </authorList>
    </citation>
    <scope>NUCLEOTIDE SEQUENCE [LARGE SCALE GENOMIC DNA]</scope>
    <source>
        <strain evidence="1 2">JCM 11117</strain>
    </source>
</reference>
<dbReference type="Gene3D" id="3.40.50.1000">
    <property type="entry name" value="HAD superfamily/HAD-like"/>
    <property type="match status" value="1"/>
</dbReference>
<evidence type="ECO:0000313" key="1">
    <source>
        <dbReference type="EMBL" id="GAA0920976.1"/>
    </source>
</evidence>
<dbReference type="RefSeq" id="WP_343938165.1">
    <property type="nucleotide sequence ID" value="NZ_BAAAHP010000010.1"/>
</dbReference>
<dbReference type="NCBIfam" id="TIGR01509">
    <property type="entry name" value="HAD-SF-IA-v3"/>
    <property type="match status" value="1"/>
</dbReference>
<dbReference type="InterPro" id="IPR051806">
    <property type="entry name" value="HAD-like_SPP"/>
</dbReference>
<dbReference type="SUPFAM" id="SSF56784">
    <property type="entry name" value="HAD-like"/>
    <property type="match status" value="1"/>
</dbReference>
<dbReference type="InterPro" id="IPR023214">
    <property type="entry name" value="HAD_sf"/>
</dbReference>
<gene>
    <name evidence="1" type="ORF">GCM10009559_03790</name>
</gene>
<accession>A0ABN1P212</accession>
<dbReference type="InterPro" id="IPR036412">
    <property type="entry name" value="HAD-like_sf"/>
</dbReference>
<organism evidence="1 2">
    <name type="scientific">Pseudonocardia zijingensis</name>
    <dbReference type="NCBI Taxonomy" id="153376"/>
    <lineage>
        <taxon>Bacteria</taxon>
        <taxon>Bacillati</taxon>
        <taxon>Actinomycetota</taxon>
        <taxon>Actinomycetes</taxon>
        <taxon>Pseudonocardiales</taxon>
        <taxon>Pseudonocardiaceae</taxon>
        <taxon>Pseudonocardia</taxon>
    </lineage>
</organism>
<keyword evidence="2" id="KW-1185">Reference proteome</keyword>
<name>A0ABN1P212_9PSEU</name>
<dbReference type="EMBL" id="BAAAHP010000010">
    <property type="protein sequence ID" value="GAA0920976.1"/>
    <property type="molecule type" value="Genomic_DNA"/>
</dbReference>
<comment type="caution">
    <text evidence="1">The sequence shown here is derived from an EMBL/GenBank/DDBJ whole genome shotgun (WGS) entry which is preliminary data.</text>
</comment>
<dbReference type="InterPro" id="IPR006439">
    <property type="entry name" value="HAD-SF_hydro_IA"/>
</dbReference>
<proteinExistence type="predicted"/>
<protein>
    <submittedName>
        <fullName evidence="1">HAD family hydrolase</fullName>
    </submittedName>
</protein>